<gene>
    <name evidence="3" type="ORF">VNO80_02004</name>
</gene>
<evidence type="ECO:0000256" key="1">
    <source>
        <dbReference type="ARBA" id="ARBA00022614"/>
    </source>
</evidence>
<dbReference type="Proteomes" id="UP001374584">
    <property type="component" value="Unassembled WGS sequence"/>
</dbReference>
<evidence type="ECO:0000256" key="2">
    <source>
        <dbReference type="ARBA" id="ARBA00022737"/>
    </source>
</evidence>
<dbReference type="PANTHER" id="PTHR11017:SF259">
    <property type="entry name" value="ADP-RIBOSYL CYCLASE_CYCLIC ADP-RIBOSE HYDROLASE"/>
    <property type="match status" value="1"/>
</dbReference>
<protein>
    <submittedName>
        <fullName evidence="3">Uncharacterized protein</fullName>
    </submittedName>
</protein>
<dbReference type="EMBL" id="JAYMYR010000001">
    <property type="protein sequence ID" value="KAK7382872.1"/>
    <property type="molecule type" value="Genomic_DNA"/>
</dbReference>
<evidence type="ECO:0000313" key="3">
    <source>
        <dbReference type="EMBL" id="KAK7382872.1"/>
    </source>
</evidence>
<dbReference type="AlphaFoldDB" id="A0AAN9WY11"/>
<comment type="caution">
    <text evidence="3">The sequence shown here is derived from an EMBL/GenBank/DDBJ whole genome shotgun (WGS) entry which is preliminary data.</text>
</comment>
<keyword evidence="4" id="KW-1185">Reference proteome</keyword>
<organism evidence="3 4">
    <name type="scientific">Phaseolus coccineus</name>
    <name type="common">Scarlet runner bean</name>
    <name type="synonym">Phaseolus multiflorus</name>
    <dbReference type="NCBI Taxonomy" id="3886"/>
    <lineage>
        <taxon>Eukaryota</taxon>
        <taxon>Viridiplantae</taxon>
        <taxon>Streptophyta</taxon>
        <taxon>Embryophyta</taxon>
        <taxon>Tracheophyta</taxon>
        <taxon>Spermatophyta</taxon>
        <taxon>Magnoliopsida</taxon>
        <taxon>eudicotyledons</taxon>
        <taxon>Gunneridae</taxon>
        <taxon>Pentapetalae</taxon>
        <taxon>rosids</taxon>
        <taxon>fabids</taxon>
        <taxon>Fabales</taxon>
        <taxon>Fabaceae</taxon>
        <taxon>Papilionoideae</taxon>
        <taxon>50 kb inversion clade</taxon>
        <taxon>NPAAA clade</taxon>
        <taxon>indigoferoid/millettioid clade</taxon>
        <taxon>Phaseoleae</taxon>
        <taxon>Phaseolus</taxon>
    </lineage>
</organism>
<dbReference type="InterPro" id="IPR011713">
    <property type="entry name" value="Leu-rich_rpt_3"/>
</dbReference>
<accession>A0AAN9WY11</accession>
<reference evidence="3 4" key="1">
    <citation type="submission" date="2024-01" db="EMBL/GenBank/DDBJ databases">
        <title>The genomes of 5 underutilized Papilionoideae crops provide insights into root nodulation and disease resistanc.</title>
        <authorList>
            <person name="Jiang F."/>
        </authorList>
    </citation>
    <scope>NUCLEOTIDE SEQUENCE [LARGE SCALE GENOMIC DNA]</scope>
    <source>
        <strain evidence="3">JINMINGXINNONG_FW02</strain>
        <tissue evidence="3">Leaves</tissue>
    </source>
</reference>
<evidence type="ECO:0000313" key="4">
    <source>
        <dbReference type="Proteomes" id="UP001374584"/>
    </source>
</evidence>
<dbReference type="SUPFAM" id="SSF52058">
    <property type="entry name" value="L domain-like"/>
    <property type="match status" value="1"/>
</dbReference>
<sequence>MEEVQRWRQALTQVANIAGWDIRNKSQSAQIGEIASENLEVIYIDCDLLLGTVRADGLSKIKHLKLLKLEDVKFSGNLNHLSNEIAYLNWKEYPFKCLPQSFQPEKLVELYLVRSSIERLWEGTKPLHNLKRLDLSYSEDLVEMPDVREALNLEKIELKGCIKLPKINPSIGLLKKLAFLNLGNCKNLVSLPNTILGLNSLEYMNVSGCSKLSQRNLVSYLLPSSPPLPSSLTCLRELDLSFCNLVQIPDAIGNIEHIGRVHAAGSGVDIPRFFGTSSHEYSAKESSQ</sequence>
<proteinExistence type="predicted"/>
<keyword evidence="1" id="KW-0433">Leucine-rich repeat</keyword>
<dbReference type="InterPro" id="IPR032675">
    <property type="entry name" value="LRR_dom_sf"/>
</dbReference>
<dbReference type="GO" id="GO:0006952">
    <property type="term" value="P:defense response"/>
    <property type="evidence" value="ECO:0007669"/>
    <property type="project" value="InterPro"/>
</dbReference>
<dbReference type="InterPro" id="IPR044974">
    <property type="entry name" value="Disease_R_plants"/>
</dbReference>
<dbReference type="PANTHER" id="PTHR11017">
    <property type="entry name" value="LEUCINE-RICH REPEAT-CONTAINING PROTEIN"/>
    <property type="match status" value="1"/>
</dbReference>
<dbReference type="Gene3D" id="3.80.10.10">
    <property type="entry name" value="Ribonuclease Inhibitor"/>
    <property type="match status" value="1"/>
</dbReference>
<dbReference type="Pfam" id="PF07725">
    <property type="entry name" value="LRR_3"/>
    <property type="match status" value="1"/>
</dbReference>
<name>A0AAN9WY11_PHACN</name>
<keyword evidence="2" id="KW-0677">Repeat</keyword>